<dbReference type="FunFam" id="3.40.50.1820:FF:000223">
    <property type="entry name" value="Lipase/serine esterase"/>
    <property type="match status" value="1"/>
</dbReference>
<keyword evidence="2" id="KW-0443">Lipid metabolism</keyword>
<keyword evidence="3" id="KW-0472">Membrane</keyword>
<dbReference type="GO" id="GO:0016042">
    <property type="term" value="P:lipid catabolic process"/>
    <property type="evidence" value="ECO:0007669"/>
    <property type="project" value="UniProtKB-KW"/>
</dbReference>
<evidence type="ECO:0000256" key="1">
    <source>
        <dbReference type="ARBA" id="ARBA00007920"/>
    </source>
</evidence>
<gene>
    <name evidence="5" type="primary">YOR059C</name>
    <name evidence="5" type="ORF">DBV05_g4055</name>
</gene>
<dbReference type="AlphaFoldDB" id="A0A5N5DHC0"/>
<dbReference type="SUPFAM" id="SSF53474">
    <property type="entry name" value="alpha/beta-Hydrolases"/>
    <property type="match status" value="1"/>
</dbReference>
<dbReference type="Pfam" id="PF05057">
    <property type="entry name" value="DUF676"/>
    <property type="match status" value="1"/>
</dbReference>
<accession>A0A5N5DHC0</accession>
<evidence type="ECO:0000259" key="4">
    <source>
        <dbReference type="Pfam" id="PF05057"/>
    </source>
</evidence>
<dbReference type="InterPro" id="IPR029058">
    <property type="entry name" value="AB_hydrolase_fold"/>
</dbReference>
<feature type="transmembrane region" description="Helical" evidence="3">
    <location>
        <begin position="293"/>
        <end position="314"/>
    </location>
</feature>
<dbReference type="PANTHER" id="PTHR12482">
    <property type="entry name" value="LIPASE ROG1-RELATED-RELATED"/>
    <property type="match status" value="1"/>
</dbReference>
<keyword evidence="3" id="KW-0812">Transmembrane</keyword>
<dbReference type="Proteomes" id="UP000325902">
    <property type="component" value="Unassembled WGS sequence"/>
</dbReference>
<dbReference type="Gene3D" id="3.40.50.1820">
    <property type="entry name" value="alpha/beta hydrolase"/>
    <property type="match status" value="1"/>
</dbReference>
<dbReference type="GO" id="GO:0004622">
    <property type="term" value="F:phosphatidylcholine lysophospholipase activity"/>
    <property type="evidence" value="ECO:0007669"/>
    <property type="project" value="TreeGrafter"/>
</dbReference>
<dbReference type="GO" id="GO:0047372">
    <property type="term" value="F:monoacylglycerol lipase activity"/>
    <property type="evidence" value="ECO:0007669"/>
    <property type="project" value="TreeGrafter"/>
</dbReference>
<protein>
    <submittedName>
        <fullName evidence="5">Putative lipase</fullName>
    </submittedName>
</protein>
<dbReference type="EMBL" id="VCHE01000018">
    <property type="protein sequence ID" value="KAB2577276.1"/>
    <property type="molecule type" value="Genomic_DNA"/>
</dbReference>
<dbReference type="GO" id="GO:0005811">
    <property type="term" value="C:lipid droplet"/>
    <property type="evidence" value="ECO:0007669"/>
    <property type="project" value="TreeGrafter"/>
</dbReference>
<comment type="caution">
    <text evidence="5">The sequence shown here is derived from an EMBL/GenBank/DDBJ whole genome shotgun (WGS) entry which is preliminary data.</text>
</comment>
<sequence>MFPFALSSIDTSIVTAYKSGMGDSAPSRAAANHLCVLVHGLWGNPNHLSYLTSSLREAYSEDELHILVVARNAGSQTYDGIELGGERITQEIEDELERLARNGQTIRKISIIGYSLGGLISRYAIGLMYYKGWFDKIEPVNFTTFATPHLGVRTPLLGVWNHLWNVLGARMLSASGRQLFTIDSFRNTGRPLLANLADPESVFIKGLAKFKHKSLYCNIVNDRSVVYYTAGISRIDPFTDPDAVKINYLKGYEDVILDPDNPVQPKQEQEDALPTFYKRLAGKSCSMLSNLPLMLFLIVFIPIAMVLFIINSGIQSVRSSRRIRLHAEGKSGINTSAYSIPLLVNEVRREAEEIFEGINHNQEYLPSGSEEIATPANSKPNAPKAVRIKSDPGEKLVLEESGEAEDEAPHHPDNRKLEFPTLALTPAQFAMIQALDDVGFRKYPVYIHKHRHSHAAIIVRKLNKPSFDEGKLVVKHWLSEFEV</sequence>
<dbReference type="OrthoDB" id="273452at2759"/>
<comment type="similarity">
    <text evidence="1">Belongs to the putative lipase ROG1 family.</text>
</comment>
<dbReference type="InterPro" id="IPR044294">
    <property type="entry name" value="Lipase-like"/>
</dbReference>
<evidence type="ECO:0000313" key="5">
    <source>
        <dbReference type="EMBL" id="KAB2577276.1"/>
    </source>
</evidence>
<proteinExistence type="inferred from homology"/>
<keyword evidence="6" id="KW-1185">Reference proteome</keyword>
<name>A0A5N5DHC0_9PEZI</name>
<evidence type="ECO:0000256" key="2">
    <source>
        <dbReference type="ARBA" id="ARBA00022963"/>
    </source>
</evidence>
<organism evidence="5 6">
    <name type="scientific">Lasiodiplodia theobromae</name>
    <dbReference type="NCBI Taxonomy" id="45133"/>
    <lineage>
        <taxon>Eukaryota</taxon>
        <taxon>Fungi</taxon>
        <taxon>Dikarya</taxon>
        <taxon>Ascomycota</taxon>
        <taxon>Pezizomycotina</taxon>
        <taxon>Dothideomycetes</taxon>
        <taxon>Dothideomycetes incertae sedis</taxon>
        <taxon>Botryosphaeriales</taxon>
        <taxon>Botryosphaeriaceae</taxon>
        <taxon>Lasiodiplodia</taxon>
    </lineage>
</organism>
<dbReference type="PANTHER" id="PTHR12482:SF65">
    <property type="entry name" value="ESTERASE, PUTATIVE (AFU_ORTHOLOGUE AFUA_3G12320)-RELATED"/>
    <property type="match status" value="1"/>
</dbReference>
<feature type="domain" description="DUF676" evidence="4">
    <location>
        <begin position="31"/>
        <end position="229"/>
    </location>
</feature>
<dbReference type="InterPro" id="IPR007751">
    <property type="entry name" value="DUF676_lipase-like"/>
</dbReference>
<keyword evidence="2" id="KW-0442">Lipid degradation</keyword>
<evidence type="ECO:0000313" key="6">
    <source>
        <dbReference type="Proteomes" id="UP000325902"/>
    </source>
</evidence>
<keyword evidence="3" id="KW-1133">Transmembrane helix</keyword>
<evidence type="ECO:0000256" key="3">
    <source>
        <dbReference type="SAM" id="Phobius"/>
    </source>
</evidence>
<reference evidence="5 6" key="1">
    <citation type="journal article" date="2019" name="Sci. Rep.">
        <title>A multi-omics analysis of the grapevine pathogen Lasiodiplodia theobromae reveals that temperature affects the expression of virulence- and pathogenicity-related genes.</title>
        <authorList>
            <person name="Felix C."/>
            <person name="Meneses R."/>
            <person name="Goncalves M.F.M."/>
            <person name="Tilleman L."/>
            <person name="Duarte A.S."/>
            <person name="Jorrin-Novo J.V."/>
            <person name="Van de Peer Y."/>
            <person name="Deforce D."/>
            <person name="Van Nieuwerburgh F."/>
            <person name="Esteves A.C."/>
            <person name="Alves A."/>
        </authorList>
    </citation>
    <scope>NUCLEOTIDE SEQUENCE [LARGE SCALE GENOMIC DNA]</scope>
    <source>
        <strain evidence="5 6">LA-SOL3</strain>
    </source>
</reference>